<sequence length="249" mass="28860">MYKVRKESFAMQMKIVLSKCDGHANIIEELGHNIQLLLFSKKQTQDFVNKVGDSLIWEIQMKVSALLMRIEAESDMKSKRMQDGLEVLNEPKMLYEEMVQHVEQTKTPLEFLKKEASLRARAEKLVMLDELGPEYKDYVSHGKYLEELLTGFDVKKMGKVKRKGLVRKISQVLKVWKSDRKHFDLTAYRSLDLMLTKIASLEQEQNNDSDNSLSWELESSSEEDDEDPSDAKDATTSKHKVLQRLKCNV</sequence>
<evidence type="ECO:0000313" key="3">
    <source>
        <dbReference type="RefSeq" id="XP_031423474.1"/>
    </source>
</evidence>
<dbReference type="RefSeq" id="XP_031423474.1">
    <property type="nucleotide sequence ID" value="XM_031567614.2"/>
</dbReference>
<dbReference type="Proteomes" id="UP000515152">
    <property type="component" value="Chromosome 5"/>
</dbReference>
<organism evidence="2 3">
    <name type="scientific">Clupea harengus</name>
    <name type="common">Atlantic herring</name>
    <dbReference type="NCBI Taxonomy" id="7950"/>
    <lineage>
        <taxon>Eukaryota</taxon>
        <taxon>Metazoa</taxon>
        <taxon>Chordata</taxon>
        <taxon>Craniata</taxon>
        <taxon>Vertebrata</taxon>
        <taxon>Euteleostomi</taxon>
        <taxon>Actinopterygii</taxon>
        <taxon>Neopterygii</taxon>
        <taxon>Teleostei</taxon>
        <taxon>Clupei</taxon>
        <taxon>Clupeiformes</taxon>
        <taxon>Clupeoidei</taxon>
        <taxon>Clupeidae</taxon>
        <taxon>Clupea</taxon>
    </lineage>
</organism>
<evidence type="ECO:0000313" key="2">
    <source>
        <dbReference type="Proteomes" id="UP000515152"/>
    </source>
</evidence>
<protein>
    <submittedName>
        <fullName evidence="3">Uncharacterized protein LOC116220504</fullName>
    </submittedName>
</protein>
<feature type="compositionally biased region" description="Acidic residues" evidence="1">
    <location>
        <begin position="219"/>
        <end position="228"/>
    </location>
</feature>
<dbReference type="GeneID" id="116220504"/>
<dbReference type="OrthoDB" id="9049620at2759"/>
<dbReference type="KEGG" id="char:116220504"/>
<evidence type="ECO:0000256" key="1">
    <source>
        <dbReference type="SAM" id="MobiDB-lite"/>
    </source>
</evidence>
<dbReference type="AlphaFoldDB" id="A0A6P8FDB2"/>
<name>A0A6P8FDB2_CLUHA</name>
<reference evidence="3" key="1">
    <citation type="submission" date="2025-08" db="UniProtKB">
        <authorList>
            <consortium name="RefSeq"/>
        </authorList>
    </citation>
    <scope>IDENTIFICATION</scope>
</reference>
<gene>
    <name evidence="3" type="primary">LOC116220504</name>
</gene>
<feature type="compositionally biased region" description="Low complexity" evidence="1">
    <location>
        <begin position="208"/>
        <end position="218"/>
    </location>
</feature>
<proteinExistence type="predicted"/>
<feature type="region of interest" description="Disordered" evidence="1">
    <location>
        <begin position="204"/>
        <end position="239"/>
    </location>
</feature>
<accession>A0A6P8FDB2</accession>
<keyword evidence="2" id="KW-1185">Reference proteome</keyword>